<feature type="repeat" description="WD" evidence="7">
    <location>
        <begin position="766"/>
        <end position="809"/>
    </location>
</feature>
<evidence type="ECO:0000256" key="5">
    <source>
        <dbReference type="ARBA" id="ARBA00039789"/>
    </source>
</evidence>
<keyword evidence="3" id="KW-0175">Coiled coil</keyword>
<dbReference type="PROSITE" id="PS50294">
    <property type="entry name" value="WD_REPEATS_REGION"/>
    <property type="match status" value="4"/>
</dbReference>
<organism evidence="9 10">
    <name type="scientific">Fusarium austroafricanum</name>
    <dbReference type="NCBI Taxonomy" id="2364996"/>
    <lineage>
        <taxon>Eukaryota</taxon>
        <taxon>Fungi</taxon>
        <taxon>Dikarya</taxon>
        <taxon>Ascomycota</taxon>
        <taxon>Pezizomycotina</taxon>
        <taxon>Sordariomycetes</taxon>
        <taxon>Hypocreomycetidae</taxon>
        <taxon>Hypocreales</taxon>
        <taxon>Nectriaceae</taxon>
        <taxon>Fusarium</taxon>
        <taxon>Fusarium concolor species complex</taxon>
    </lineage>
</organism>
<keyword evidence="2" id="KW-0677">Repeat</keyword>
<dbReference type="InterPro" id="IPR036322">
    <property type="entry name" value="WD40_repeat_dom_sf"/>
</dbReference>
<evidence type="ECO:0000256" key="4">
    <source>
        <dbReference type="ARBA" id="ARBA00038415"/>
    </source>
</evidence>
<protein>
    <recommendedName>
        <fullName evidence="5">Mitochondrial division protein 1</fullName>
    </recommendedName>
</protein>
<dbReference type="PANTHER" id="PTHR22847:SF637">
    <property type="entry name" value="WD REPEAT DOMAIN 5B"/>
    <property type="match status" value="1"/>
</dbReference>
<comment type="function">
    <text evidence="6">Involved in mitochondrial fission. Acts as an adapter protein required to form mitochondrial fission complexes. Formation of these complexes is required to promote constriction and fission of the mitochondrial compartment at a late step in mitochondrial division.</text>
</comment>
<comment type="caution">
    <text evidence="9">The sequence shown here is derived from an EMBL/GenBank/DDBJ whole genome shotgun (WGS) entry which is preliminary data.</text>
</comment>
<dbReference type="InterPro" id="IPR019775">
    <property type="entry name" value="WD40_repeat_CS"/>
</dbReference>
<keyword evidence="1 7" id="KW-0853">WD repeat</keyword>
<dbReference type="Gene3D" id="2.130.10.10">
    <property type="entry name" value="YVTN repeat-like/Quinoprotein amine dehydrogenase"/>
    <property type="match status" value="3"/>
</dbReference>
<sequence>MAQIPPSIYQGGNQYHVTQRGPGPGFIGNNFNSGVNFNFGGPHDETNRRLKDLFETDPATTRNHILQLKGVPLKNTYEWIFDHQDYKQWRNNNDSRLLWIKAGPGKGKTMLMCSIITQITEEAPDLAHRIAYFFCQATEPKLSKATAVLRGLVFLLMKQDPSLWSHVPSEYDIQGKEIFESKEAFNVLSTTLTAMLQDPKLEGATLIIDALDECTQDLKFLLNFIAKTSRTLPTKWIVSSRDWPMIDEKLTVVRQQITLCLESNHDQVLAAVNTYIHHKVDVLAEDKGYSDALATQVQTQLKAKAGDTFLWVALVCQTLEEVARTKAAETLAEFPEGLDAFYDRMIDQLHDNKVPKKCTEILGLLFVAYQPLNLQELAGLLQIPSEPIEDMHQLIIQCGSFLIVKDNFVYFVHQSAKDFLTRATSRVWSKELAELHAIACRQMLWVLIDSLQYNMYEIEHPGTLSEEVQVPCPDPLGPCRYSCVYWAHHFCDSAQAPVPEMPNLLSDLESFLKKKFVYWLEALSLIGKVRNVVLGMKQLEAWNINLVDQALPGHSIIMEKSQHTQPNTLKELIHDAFRFTMSYRQLIEEAPLQVYASALVFSPSQSVIRNLFAKDIPKWIQVSPGVKQDWGPFSQNLEGHSGQVNSIAVSMDGQLMASGSWDNTVRIWDLESGGCLHTLTEHKHWVEAVTFWNGEGGQLLASGSWDSTIKVWDVEEGRCIRTLHDDHWVVSIAFSPRQDKCVLASGGGSKQISIWDADNGIKMHTLCGHSHLVRSLAFSPLKAGQLLASGSRDHTVRIWDAFENTHIQTLAAHNSEVDGLAFSRFEKDPILASGSKELAKIWKVNPDTYQCTCLHSLPVDGTGWPVPQRLSLSHNGKLAFIDENTIKVWDACHGTHLNTISGQSGWVTSVDFTPDSRFVIGGDYDCLIRVWDAVQATSPSSGQLIGDSFSLKLLKNGLVAGSGLISKIPIWDATSLKPIRTISVQDRKEDEQVLAYCPTTGFLASGSSNGKVIYIWDPTTATHINSISMSGGLKTLAYSGNGLRLASSTGQEVKIWTAERGELVHDFSWKSPFPIKSLCLSSNGALLAFHDHKLYIKDLDRDEYLCDPQSFKSSYLNTGLPIVFSDNDQYVALGGLDTAAGKSTSF</sequence>
<evidence type="ECO:0000313" key="10">
    <source>
        <dbReference type="Proteomes" id="UP000605986"/>
    </source>
</evidence>
<evidence type="ECO:0000256" key="6">
    <source>
        <dbReference type="ARBA" id="ARBA00043913"/>
    </source>
</evidence>
<dbReference type="InterPro" id="IPR015943">
    <property type="entry name" value="WD40/YVTN_repeat-like_dom_sf"/>
</dbReference>
<feature type="repeat" description="WD" evidence="7">
    <location>
        <begin position="679"/>
        <end position="722"/>
    </location>
</feature>
<dbReference type="Pfam" id="PF24883">
    <property type="entry name" value="NPHP3_N"/>
    <property type="match status" value="1"/>
</dbReference>
<name>A0A8H4KQ99_9HYPO</name>
<evidence type="ECO:0000259" key="8">
    <source>
        <dbReference type="PROSITE" id="PS50837"/>
    </source>
</evidence>
<dbReference type="InterPro" id="IPR020472">
    <property type="entry name" value="WD40_PAC1"/>
</dbReference>
<dbReference type="Gene3D" id="3.40.50.300">
    <property type="entry name" value="P-loop containing nucleotide triphosphate hydrolases"/>
    <property type="match status" value="1"/>
</dbReference>
<dbReference type="SUPFAM" id="SSF50978">
    <property type="entry name" value="WD40 repeat-like"/>
    <property type="match status" value="2"/>
</dbReference>
<evidence type="ECO:0000256" key="7">
    <source>
        <dbReference type="PROSITE-ProRule" id="PRU00221"/>
    </source>
</evidence>
<proteinExistence type="inferred from homology"/>
<dbReference type="Proteomes" id="UP000605986">
    <property type="component" value="Unassembled WGS sequence"/>
</dbReference>
<accession>A0A8H4KQ99</accession>
<dbReference type="SMART" id="SM00320">
    <property type="entry name" value="WD40"/>
    <property type="match status" value="8"/>
</dbReference>
<dbReference type="PROSITE" id="PS50082">
    <property type="entry name" value="WD_REPEATS_2"/>
    <property type="match status" value="4"/>
</dbReference>
<dbReference type="InterPro" id="IPR007111">
    <property type="entry name" value="NACHT_NTPase"/>
</dbReference>
<dbReference type="PROSITE" id="PS00678">
    <property type="entry name" value="WD_REPEATS_1"/>
    <property type="match status" value="2"/>
</dbReference>
<evidence type="ECO:0000313" key="9">
    <source>
        <dbReference type="EMBL" id="KAF4454061.1"/>
    </source>
</evidence>
<feature type="repeat" description="WD" evidence="7">
    <location>
        <begin position="900"/>
        <end position="932"/>
    </location>
</feature>
<dbReference type="InterPro" id="IPR001680">
    <property type="entry name" value="WD40_rpt"/>
</dbReference>
<evidence type="ECO:0000256" key="3">
    <source>
        <dbReference type="ARBA" id="ARBA00023054"/>
    </source>
</evidence>
<dbReference type="EMBL" id="JAADJG010000135">
    <property type="protein sequence ID" value="KAF4454061.1"/>
    <property type="molecule type" value="Genomic_DNA"/>
</dbReference>
<evidence type="ECO:0000256" key="1">
    <source>
        <dbReference type="ARBA" id="ARBA00022574"/>
    </source>
</evidence>
<dbReference type="InterPro" id="IPR027417">
    <property type="entry name" value="P-loop_NTPase"/>
</dbReference>
<dbReference type="OrthoDB" id="538223at2759"/>
<keyword evidence="10" id="KW-1185">Reference proteome</keyword>
<feature type="repeat" description="WD" evidence="7">
    <location>
        <begin position="637"/>
        <end position="678"/>
    </location>
</feature>
<dbReference type="PRINTS" id="PR00320">
    <property type="entry name" value="GPROTEINBRPT"/>
</dbReference>
<feature type="domain" description="NACHT" evidence="8">
    <location>
        <begin position="96"/>
        <end position="241"/>
    </location>
</feature>
<gene>
    <name evidence="9" type="ORF">F53441_3346</name>
</gene>
<evidence type="ECO:0000256" key="2">
    <source>
        <dbReference type="ARBA" id="ARBA00022737"/>
    </source>
</evidence>
<dbReference type="CDD" id="cd00200">
    <property type="entry name" value="WD40"/>
    <property type="match status" value="1"/>
</dbReference>
<dbReference type="Pfam" id="PF00400">
    <property type="entry name" value="WD40"/>
    <property type="match status" value="5"/>
</dbReference>
<dbReference type="PANTHER" id="PTHR22847">
    <property type="entry name" value="WD40 REPEAT PROTEIN"/>
    <property type="match status" value="1"/>
</dbReference>
<dbReference type="PROSITE" id="PS50837">
    <property type="entry name" value="NACHT"/>
    <property type="match status" value="1"/>
</dbReference>
<comment type="similarity">
    <text evidence="4">Belongs to the WD repeat MDV1/CAF4 family.</text>
</comment>
<dbReference type="AlphaFoldDB" id="A0A8H4KQ99"/>
<reference evidence="9" key="1">
    <citation type="submission" date="2020-01" db="EMBL/GenBank/DDBJ databases">
        <title>Identification and distribution of gene clusters putatively required for synthesis of sphingolipid metabolism inhibitors in phylogenetically diverse species of the filamentous fungus Fusarium.</title>
        <authorList>
            <person name="Kim H.-S."/>
            <person name="Busman M."/>
            <person name="Brown D.W."/>
            <person name="Divon H."/>
            <person name="Uhlig S."/>
            <person name="Proctor R.H."/>
        </authorList>
    </citation>
    <scope>NUCLEOTIDE SEQUENCE</scope>
    <source>
        <strain evidence="9">NRRL 53441</strain>
    </source>
</reference>
<dbReference type="InterPro" id="IPR056884">
    <property type="entry name" value="NPHP3-like_N"/>
</dbReference>